<keyword evidence="3 6" id="KW-0863">Zinc-finger</keyword>
<feature type="region of interest" description="Disordered" evidence="7">
    <location>
        <begin position="26"/>
        <end position="71"/>
    </location>
</feature>
<dbReference type="InterPro" id="IPR041367">
    <property type="entry name" value="Znf-CCCH_4"/>
</dbReference>
<evidence type="ECO:0000256" key="4">
    <source>
        <dbReference type="ARBA" id="ARBA00022833"/>
    </source>
</evidence>
<dbReference type="InterPro" id="IPR000571">
    <property type="entry name" value="Znf_CCCH"/>
</dbReference>
<gene>
    <name evidence="9" type="ORF">KP509_13G076000</name>
</gene>
<evidence type="ECO:0000256" key="2">
    <source>
        <dbReference type="ARBA" id="ARBA00022737"/>
    </source>
</evidence>
<dbReference type="GO" id="GO:0008270">
    <property type="term" value="F:zinc ion binding"/>
    <property type="evidence" value="ECO:0007669"/>
    <property type="project" value="UniProtKB-KW"/>
</dbReference>
<dbReference type="Proteomes" id="UP000825935">
    <property type="component" value="Chromosome 13"/>
</dbReference>
<dbReference type="Gene3D" id="4.10.1000.10">
    <property type="entry name" value="Zinc finger, CCCH-type"/>
    <property type="match status" value="3"/>
</dbReference>
<feature type="domain" description="C3H1-type" evidence="8">
    <location>
        <begin position="170"/>
        <end position="197"/>
    </location>
</feature>
<feature type="zinc finger region" description="C3H1-type" evidence="6">
    <location>
        <begin position="246"/>
        <end position="274"/>
    </location>
</feature>
<dbReference type="FunFam" id="4.10.1000.10:FF:000016">
    <property type="entry name" value="Zinc finger CCCH domain-containing protein"/>
    <property type="match status" value="1"/>
</dbReference>
<evidence type="ECO:0000256" key="1">
    <source>
        <dbReference type="ARBA" id="ARBA00022723"/>
    </source>
</evidence>
<comment type="caution">
    <text evidence="9">The sequence shown here is derived from an EMBL/GenBank/DDBJ whole genome shotgun (WGS) entry which is preliminary data.</text>
</comment>
<feature type="compositionally biased region" description="Basic residues" evidence="7">
    <location>
        <begin position="51"/>
        <end position="69"/>
    </location>
</feature>
<keyword evidence="10" id="KW-1185">Reference proteome</keyword>
<evidence type="ECO:0000259" key="8">
    <source>
        <dbReference type="PROSITE" id="PS50103"/>
    </source>
</evidence>
<evidence type="ECO:0000256" key="5">
    <source>
        <dbReference type="ARBA" id="ARBA00023125"/>
    </source>
</evidence>
<dbReference type="PANTHER" id="PTHR12547">
    <property type="entry name" value="CCCH ZINC FINGER/TIS11-RELATED"/>
    <property type="match status" value="1"/>
</dbReference>
<keyword evidence="4 6" id="KW-0862">Zinc</keyword>
<dbReference type="EMBL" id="CM035418">
    <property type="protein sequence ID" value="KAH7421793.1"/>
    <property type="molecule type" value="Genomic_DNA"/>
</dbReference>
<keyword evidence="5" id="KW-0238">DNA-binding</keyword>
<dbReference type="SUPFAM" id="SSF90229">
    <property type="entry name" value="CCCH zinc finger"/>
    <property type="match status" value="3"/>
</dbReference>
<dbReference type="SMART" id="SM00356">
    <property type="entry name" value="ZnF_C3H1"/>
    <property type="match status" value="3"/>
</dbReference>
<dbReference type="GO" id="GO:0003677">
    <property type="term" value="F:DNA binding"/>
    <property type="evidence" value="ECO:0007669"/>
    <property type="project" value="UniProtKB-KW"/>
</dbReference>
<proteinExistence type="predicted"/>
<evidence type="ECO:0000256" key="6">
    <source>
        <dbReference type="PROSITE-ProRule" id="PRU00723"/>
    </source>
</evidence>
<dbReference type="Pfam" id="PF18044">
    <property type="entry name" value="zf-CCCH_4"/>
    <property type="match status" value="1"/>
</dbReference>
<dbReference type="Pfam" id="PF00642">
    <property type="entry name" value="zf-CCCH"/>
    <property type="match status" value="2"/>
</dbReference>
<evidence type="ECO:0000313" key="9">
    <source>
        <dbReference type="EMBL" id="KAH7421793.1"/>
    </source>
</evidence>
<feature type="region of interest" description="Disordered" evidence="7">
    <location>
        <begin position="230"/>
        <end position="251"/>
    </location>
</feature>
<feature type="zinc finger region" description="C3H1-type" evidence="6">
    <location>
        <begin position="170"/>
        <end position="197"/>
    </location>
</feature>
<evidence type="ECO:0000313" key="10">
    <source>
        <dbReference type="Proteomes" id="UP000825935"/>
    </source>
</evidence>
<name>A0A8T2TJ03_CERRI</name>
<dbReference type="GO" id="GO:0006355">
    <property type="term" value="P:regulation of DNA-templated transcription"/>
    <property type="evidence" value="ECO:0007669"/>
    <property type="project" value="UniProtKB-ARBA"/>
</dbReference>
<dbReference type="InterPro" id="IPR036855">
    <property type="entry name" value="Znf_CCCH_sf"/>
</dbReference>
<dbReference type="OrthoDB" id="410307at2759"/>
<accession>A0A8T2TJ03</accession>
<dbReference type="PANTHER" id="PTHR12547:SF156">
    <property type="entry name" value="ZINC FINGER CCCH DOMAIN-CONTAINING PROTEIN 12"/>
    <property type="match status" value="1"/>
</dbReference>
<keyword evidence="1 6" id="KW-0479">Metal-binding</keyword>
<evidence type="ECO:0000256" key="7">
    <source>
        <dbReference type="SAM" id="MobiDB-lite"/>
    </source>
</evidence>
<sequence>MDAAVAAADLAARTCMTGDSVILWEGGGGDGDRVGWSEEDCDAAGSDWSSKTRRNLTSRPNHSRGKKVRLSSVVEASAIPSSARGDSAGEPEPSFSCADDLQAQAFETSNFQVPTRVTTTGVLLQKHISARSNSCTTSVVAETGACAMDSSLGNGGGFPTLKTKGTGSIFFKTKLCCKFRAGTCPYNSNCNFAHGMEELRKPPPGWEEMVAAQEAERAARVNNNNQIHVIADSDGGVGQGDSQRSQKTPRPCRKFYTEDGCPYGDRCIFVHDEQLSQGRALRESNAISLGPMGSQGMGSTSFSGSSDKSSSLKARICHKWETTGHCPFGQKCHFLHGNSDGFVHTSTVRHGGTSAVATQMQRQGAKAQLKWKGQANEISTIYGDWIEEDEWESIVAA</sequence>
<feature type="domain" description="C3H1-type" evidence="8">
    <location>
        <begin position="246"/>
        <end position="274"/>
    </location>
</feature>
<feature type="zinc finger region" description="C3H1-type" evidence="6">
    <location>
        <begin position="311"/>
        <end position="339"/>
    </location>
</feature>
<keyword evidence="2" id="KW-0677">Repeat</keyword>
<dbReference type="GO" id="GO:0003729">
    <property type="term" value="F:mRNA binding"/>
    <property type="evidence" value="ECO:0007669"/>
    <property type="project" value="InterPro"/>
</dbReference>
<evidence type="ECO:0000256" key="3">
    <source>
        <dbReference type="ARBA" id="ARBA00022771"/>
    </source>
</evidence>
<dbReference type="PROSITE" id="PS50103">
    <property type="entry name" value="ZF_C3H1"/>
    <property type="match status" value="3"/>
</dbReference>
<dbReference type="InterPro" id="IPR045877">
    <property type="entry name" value="ZFP36-like"/>
</dbReference>
<protein>
    <recommendedName>
        <fullName evidence="8">C3H1-type domain-containing protein</fullName>
    </recommendedName>
</protein>
<dbReference type="AlphaFoldDB" id="A0A8T2TJ03"/>
<feature type="domain" description="C3H1-type" evidence="8">
    <location>
        <begin position="311"/>
        <end position="339"/>
    </location>
</feature>
<reference evidence="9" key="1">
    <citation type="submission" date="2021-08" db="EMBL/GenBank/DDBJ databases">
        <title>WGS assembly of Ceratopteris richardii.</title>
        <authorList>
            <person name="Marchant D.B."/>
            <person name="Chen G."/>
            <person name="Jenkins J."/>
            <person name="Shu S."/>
            <person name="Leebens-Mack J."/>
            <person name="Grimwood J."/>
            <person name="Schmutz J."/>
            <person name="Soltis P."/>
            <person name="Soltis D."/>
            <person name="Chen Z.-H."/>
        </authorList>
    </citation>
    <scope>NUCLEOTIDE SEQUENCE</scope>
    <source>
        <strain evidence="9">Whitten #5841</strain>
        <tissue evidence="9">Leaf</tissue>
    </source>
</reference>
<organism evidence="9 10">
    <name type="scientific">Ceratopteris richardii</name>
    <name type="common">Triangle waterfern</name>
    <dbReference type="NCBI Taxonomy" id="49495"/>
    <lineage>
        <taxon>Eukaryota</taxon>
        <taxon>Viridiplantae</taxon>
        <taxon>Streptophyta</taxon>
        <taxon>Embryophyta</taxon>
        <taxon>Tracheophyta</taxon>
        <taxon>Polypodiopsida</taxon>
        <taxon>Polypodiidae</taxon>
        <taxon>Polypodiales</taxon>
        <taxon>Pteridineae</taxon>
        <taxon>Pteridaceae</taxon>
        <taxon>Parkerioideae</taxon>
        <taxon>Ceratopteris</taxon>
    </lineage>
</organism>